<keyword evidence="7" id="KW-0003">3Fe-4S</keyword>
<keyword evidence="11" id="KW-1185">Reference proteome</keyword>
<comment type="cofactor">
    <cofactor evidence="1">
        <name>[3Fe-4S] cluster</name>
        <dbReference type="ChEBI" id="CHEBI:21137"/>
    </cofactor>
</comment>
<dbReference type="RefSeq" id="WP_125497336.1">
    <property type="nucleotide sequence ID" value="NZ_BMVZ01000001.1"/>
</dbReference>
<dbReference type="InterPro" id="IPR001080">
    <property type="entry name" value="3Fe4S_ferredoxin"/>
</dbReference>
<evidence type="ECO:0000256" key="8">
    <source>
        <dbReference type="RuleBase" id="RU368020"/>
    </source>
</evidence>
<dbReference type="InterPro" id="IPR051269">
    <property type="entry name" value="Fe-S_cluster_ET"/>
</dbReference>
<sequence length="92" mass="9660">MSGADRETAGAVPAPGTRTEIWRVRVDTGTCMGTGICAGVAPDRFQVRDGVSHPTAEYVPPEDRVVDAAESCPLEAIRVTHRDTGALIAPEA</sequence>
<evidence type="ECO:0000259" key="9">
    <source>
        <dbReference type="PROSITE" id="PS51379"/>
    </source>
</evidence>
<keyword evidence="6 8" id="KW-0411">Iron-sulfur</keyword>
<dbReference type="Gene3D" id="3.30.70.20">
    <property type="match status" value="1"/>
</dbReference>
<reference evidence="10 11" key="1">
    <citation type="submission" date="2020-03" db="EMBL/GenBank/DDBJ databases">
        <title>WGS of actinomycetes isolated from Thailand.</title>
        <authorList>
            <person name="Thawai C."/>
        </authorList>
    </citation>
    <scope>NUCLEOTIDE SEQUENCE [LARGE SCALE GENOMIC DNA]</scope>
    <source>
        <strain evidence="10 11">NBRC 13905</strain>
    </source>
</reference>
<keyword evidence="4 8" id="KW-0249">Electron transport</keyword>
<dbReference type="PANTHER" id="PTHR36923">
    <property type="entry name" value="FERREDOXIN"/>
    <property type="match status" value="1"/>
</dbReference>
<keyword evidence="3 8" id="KW-0479">Metal-binding</keyword>
<dbReference type="PROSITE" id="PS51379">
    <property type="entry name" value="4FE4S_FER_2"/>
    <property type="match status" value="1"/>
</dbReference>
<dbReference type="PANTHER" id="PTHR36923:SF3">
    <property type="entry name" value="FERREDOXIN"/>
    <property type="match status" value="1"/>
</dbReference>
<proteinExistence type="predicted"/>
<feature type="domain" description="4Fe-4S ferredoxin-type" evidence="9">
    <location>
        <begin position="22"/>
        <end position="50"/>
    </location>
</feature>
<comment type="caution">
    <text evidence="10">The sequence shown here is derived from an EMBL/GenBank/DDBJ whole genome shotgun (WGS) entry which is preliminary data.</text>
</comment>
<keyword evidence="5 8" id="KW-0408">Iron</keyword>
<dbReference type="Proteomes" id="UP000635996">
    <property type="component" value="Unassembled WGS sequence"/>
</dbReference>
<dbReference type="InterPro" id="IPR017896">
    <property type="entry name" value="4Fe4S_Fe-S-bd"/>
</dbReference>
<evidence type="ECO:0000313" key="11">
    <source>
        <dbReference type="Proteomes" id="UP000635996"/>
    </source>
</evidence>
<protein>
    <recommendedName>
        <fullName evidence="8">Ferredoxin</fullName>
    </recommendedName>
</protein>
<dbReference type="EMBL" id="JAATEL010000048">
    <property type="protein sequence ID" value="NJP17521.1"/>
    <property type="molecule type" value="Genomic_DNA"/>
</dbReference>
<evidence type="ECO:0000256" key="3">
    <source>
        <dbReference type="ARBA" id="ARBA00022723"/>
    </source>
</evidence>
<organism evidence="10 11">
    <name type="scientific">Streptomyces thermoviolaceus subsp. thermoviolaceus</name>
    <dbReference type="NCBI Taxonomy" id="66860"/>
    <lineage>
        <taxon>Bacteria</taxon>
        <taxon>Bacillati</taxon>
        <taxon>Actinomycetota</taxon>
        <taxon>Actinomycetes</taxon>
        <taxon>Kitasatosporales</taxon>
        <taxon>Streptomycetaceae</taxon>
        <taxon>Streptomyces</taxon>
    </lineage>
</organism>
<evidence type="ECO:0000256" key="1">
    <source>
        <dbReference type="ARBA" id="ARBA00001927"/>
    </source>
</evidence>
<dbReference type="SUPFAM" id="SSF54862">
    <property type="entry name" value="4Fe-4S ferredoxins"/>
    <property type="match status" value="1"/>
</dbReference>
<evidence type="ECO:0000313" key="10">
    <source>
        <dbReference type="EMBL" id="NJP17521.1"/>
    </source>
</evidence>
<evidence type="ECO:0000256" key="7">
    <source>
        <dbReference type="ARBA" id="ARBA00023291"/>
    </source>
</evidence>
<evidence type="ECO:0000256" key="6">
    <source>
        <dbReference type="ARBA" id="ARBA00023014"/>
    </source>
</evidence>
<name>A0ABX0Z2C9_STRTL</name>
<evidence type="ECO:0000256" key="5">
    <source>
        <dbReference type="ARBA" id="ARBA00023004"/>
    </source>
</evidence>
<gene>
    <name evidence="10" type="ORF">HCJ95_25460</name>
</gene>
<keyword evidence="2 8" id="KW-0813">Transport</keyword>
<evidence type="ECO:0000256" key="4">
    <source>
        <dbReference type="ARBA" id="ARBA00022982"/>
    </source>
</evidence>
<accession>A0ABX0Z2C9</accession>
<dbReference type="Pfam" id="PF13370">
    <property type="entry name" value="Fer4_13"/>
    <property type="match status" value="1"/>
</dbReference>
<comment type="function">
    <text evidence="8">Ferredoxins are iron-sulfur proteins that transfer electrons in a wide variety of metabolic reactions.</text>
</comment>
<evidence type="ECO:0000256" key="2">
    <source>
        <dbReference type="ARBA" id="ARBA00022448"/>
    </source>
</evidence>
<dbReference type="PRINTS" id="PR00352">
    <property type="entry name" value="3FE4SFRDOXIN"/>
</dbReference>